<dbReference type="Pfam" id="PF13439">
    <property type="entry name" value="Glyco_transf_4"/>
    <property type="match status" value="1"/>
</dbReference>
<dbReference type="PANTHER" id="PTHR12526">
    <property type="entry name" value="GLYCOSYLTRANSFERASE"/>
    <property type="match status" value="1"/>
</dbReference>
<reference evidence="3" key="1">
    <citation type="submission" date="2021-12" db="EMBL/GenBank/DDBJ databases">
        <authorList>
            <person name="Rodrigo-Torres L."/>
            <person name="Arahal R. D."/>
            <person name="Lucena T."/>
        </authorList>
    </citation>
    <scope>NUCLEOTIDE SEQUENCE</scope>
    <source>
        <strain evidence="3">CECT 8858</strain>
    </source>
</reference>
<evidence type="ECO:0000313" key="4">
    <source>
        <dbReference type="Proteomes" id="UP000837932"/>
    </source>
</evidence>
<evidence type="ECO:0000259" key="1">
    <source>
        <dbReference type="Pfam" id="PF00534"/>
    </source>
</evidence>
<evidence type="ECO:0000313" key="3">
    <source>
        <dbReference type="EMBL" id="CAH0995222.1"/>
    </source>
</evidence>
<dbReference type="SUPFAM" id="SSF53756">
    <property type="entry name" value="UDP-Glycosyltransferase/glycogen phosphorylase"/>
    <property type="match status" value="1"/>
</dbReference>
<dbReference type="EMBL" id="CAKLPY010000001">
    <property type="protein sequence ID" value="CAH0995222.1"/>
    <property type="molecule type" value="Genomic_DNA"/>
</dbReference>
<dbReference type="InterPro" id="IPR001296">
    <property type="entry name" value="Glyco_trans_1"/>
</dbReference>
<gene>
    <name evidence="3" type="primary">mshA_3</name>
    <name evidence="3" type="ORF">EMA8858_01342</name>
</gene>
<dbReference type="PANTHER" id="PTHR12526:SF630">
    <property type="entry name" value="GLYCOSYLTRANSFERASE"/>
    <property type="match status" value="1"/>
</dbReference>
<evidence type="ECO:0000259" key="2">
    <source>
        <dbReference type="Pfam" id="PF13439"/>
    </source>
</evidence>
<feature type="domain" description="Glycosyl transferase family 1" evidence="1">
    <location>
        <begin position="196"/>
        <end position="366"/>
    </location>
</feature>
<dbReference type="Gene3D" id="3.40.50.2000">
    <property type="entry name" value="Glycogen Phosphorylase B"/>
    <property type="match status" value="2"/>
</dbReference>
<dbReference type="CDD" id="cd03801">
    <property type="entry name" value="GT4_PimA-like"/>
    <property type="match status" value="1"/>
</dbReference>
<keyword evidence="3" id="KW-0328">Glycosyltransferase</keyword>
<accession>A0ABN8EQR5</accession>
<comment type="caution">
    <text evidence="3">The sequence shown here is derived from an EMBL/GenBank/DDBJ whole genome shotgun (WGS) entry which is preliminary data.</text>
</comment>
<keyword evidence="4" id="KW-1185">Reference proteome</keyword>
<name>A0ABN8EQR5_9BACT</name>
<dbReference type="RefSeq" id="WP_238805684.1">
    <property type="nucleotide sequence ID" value="NZ_CAKLPY010000001.1"/>
</dbReference>
<sequence length="390" mass="44193">MKILFISHDANRAGAQLFLLNIMKYLQQKGFEMHLLLLGNGSLEQAFRSICNVQKFPTQEFNPNQSIYKKTFSKIVGNKAKNDEQKNKILSSLQTKNFDLIYANTIATAWVLPELLNFVAAPIFSHIHELEFSIQLYSKKEDREFLFEKSSKIIACSNAVSENINTNHQVPISKIDIIHSFVDNENVLLRCLSTDNEAIKQKYNLPSSSFLIGGCGNAEWRKGIDIFIQVANQITNSSNENCHFVWIGVKKEGEYYEQISYDIEKIGLKNKVTFIEPTPDAIELISCLDIFTIVSREDPFPLVMLEAALAQKTMIGFENTGGCSEFIEEDAGILIPYLNTQLMAGNIIKLFKNQSFAKQLGQKAKEKVLKKYSFANSIIKIEELLKSFSV</sequence>
<dbReference type="EC" id="2.4.1.250" evidence="3"/>
<dbReference type="Proteomes" id="UP000837932">
    <property type="component" value="Unassembled WGS sequence"/>
</dbReference>
<proteinExistence type="predicted"/>
<organism evidence="3 4">
    <name type="scientific">Emticicia aquatica</name>
    <dbReference type="NCBI Taxonomy" id="1681835"/>
    <lineage>
        <taxon>Bacteria</taxon>
        <taxon>Pseudomonadati</taxon>
        <taxon>Bacteroidota</taxon>
        <taxon>Cytophagia</taxon>
        <taxon>Cytophagales</taxon>
        <taxon>Leadbetterellaceae</taxon>
        <taxon>Emticicia</taxon>
    </lineage>
</organism>
<feature type="domain" description="Glycosyltransferase subfamily 4-like N-terminal" evidence="2">
    <location>
        <begin position="14"/>
        <end position="185"/>
    </location>
</feature>
<protein>
    <submittedName>
        <fullName evidence="3">D-inositol-3-phosphate glycosyltransferase</fullName>
        <ecNumber evidence="3">2.4.1.250</ecNumber>
    </submittedName>
</protein>
<dbReference type="Pfam" id="PF00534">
    <property type="entry name" value="Glycos_transf_1"/>
    <property type="match status" value="1"/>
</dbReference>
<dbReference type="InterPro" id="IPR028098">
    <property type="entry name" value="Glyco_trans_4-like_N"/>
</dbReference>
<dbReference type="GO" id="GO:0102710">
    <property type="term" value="F:D-inositol-3-phosphate glycosyltransferase activity"/>
    <property type="evidence" value="ECO:0007669"/>
    <property type="project" value="UniProtKB-EC"/>
</dbReference>
<keyword evidence="3" id="KW-0808">Transferase</keyword>